<comment type="caution">
    <text evidence="1">The sequence shown here is derived from an EMBL/GenBank/DDBJ whole genome shotgun (WGS) entry which is preliminary data.</text>
</comment>
<gene>
    <name evidence="1" type="ORF">AVEN_251448_1</name>
</gene>
<sequence length="95" mass="10586">MIPDSPILGIKATFQKNALHSGHELLLSTHCIPWKACPREASSAKRLRANGALWFGLRVSRDRPPGVEKMPGFHHQLPQFLPPLFPTPTGPPVYR</sequence>
<evidence type="ECO:0000313" key="2">
    <source>
        <dbReference type="Proteomes" id="UP000499080"/>
    </source>
</evidence>
<name>A0A4Y2W0Z8_ARAVE</name>
<dbReference type="Proteomes" id="UP000499080">
    <property type="component" value="Unassembled WGS sequence"/>
</dbReference>
<organism evidence="1 2">
    <name type="scientific">Araneus ventricosus</name>
    <name type="common">Orbweaver spider</name>
    <name type="synonym">Epeira ventricosa</name>
    <dbReference type="NCBI Taxonomy" id="182803"/>
    <lineage>
        <taxon>Eukaryota</taxon>
        <taxon>Metazoa</taxon>
        <taxon>Ecdysozoa</taxon>
        <taxon>Arthropoda</taxon>
        <taxon>Chelicerata</taxon>
        <taxon>Arachnida</taxon>
        <taxon>Araneae</taxon>
        <taxon>Araneomorphae</taxon>
        <taxon>Entelegynae</taxon>
        <taxon>Araneoidea</taxon>
        <taxon>Araneidae</taxon>
        <taxon>Araneus</taxon>
    </lineage>
</organism>
<reference evidence="1 2" key="1">
    <citation type="journal article" date="2019" name="Sci. Rep.">
        <title>Orb-weaving spider Araneus ventricosus genome elucidates the spidroin gene catalogue.</title>
        <authorList>
            <person name="Kono N."/>
            <person name="Nakamura H."/>
            <person name="Ohtoshi R."/>
            <person name="Moran D.A.P."/>
            <person name="Shinohara A."/>
            <person name="Yoshida Y."/>
            <person name="Fujiwara M."/>
            <person name="Mori M."/>
            <person name="Tomita M."/>
            <person name="Arakawa K."/>
        </authorList>
    </citation>
    <scope>NUCLEOTIDE SEQUENCE [LARGE SCALE GENOMIC DNA]</scope>
</reference>
<dbReference type="EMBL" id="BGPR01053828">
    <property type="protein sequence ID" value="GBO30632.1"/>
    <property type="molecule type" value="Genomic_DNA"/>
</dbReference>
<evidence type="ECO:0000313" key="1">
    <source>
        <dbReference type="EMBL" id="GBO30632.1"/>
    </source>
</evidence>
<dbReference type="AlphaFoldDB" id="A0A4Y2W0Z8"/>
<protein>
    <submittedName>
        <fullName evidence="1">Uncharacterized protein</fullName>
    </submittedName>
</protein>
<keyword evidence="2" id="KW-1185">Reference proteome</keyword>
<accession>A0A4Y2W0Z8</accession>
<proteinExistence type="predicted"/>